<feature type="domain" description="TonB-dependent receptor-like beta-barrel" evidence="11">
    <location>
        <begin position="8"/>
        <end position="167"/>
    </location>
</feature>
<evidence type="ECO:0000313" key="12">
    <source>
        <dbReference type="EMBL" id="NHE56537.1"/>
    </source>
</evidence>
<dbReference type="InterPro" id="IPR039426">
    <property type="entry name" value="TonB-dep_rcpt-like"/>
</dbReference>
<evidence type="ECO:0000313" key="13">
    <source>
        <dbReference type="Proteomes" id="UP000649799"/>
    </source>
</evidence>
<evidence type="ECO:0000256" key="9">
    <source>
        <dbReference type="ARBA" id="ARBA00023136"/>
    </source>
</evidence>
<keyword evidence="8" id="KW-0798">TonB box</keyword>
<dbReference type="EMBL" id="JAANYN010000002">
    <property type="protein sequence ID" value="NHE56537.1"/>
    <property type="molecule type" value="Genomic_DNA"/>
</dbReference>
<evidence type="ECO:0000259" key="11">
    <source>
        <dbReference type="Pfam" id="PF00593"/>
    </source>
</evidence>
<reference evidence="12 13" key="1">
    <citation type="submission" date="2020-03" db="EMBL/GenBank/DDBJ databases">
        <title>Cyclobacterium plantarum sp. nov., a marine bacterium isolated from a coastal-marine wetland.</title>
        <authorList>
            <person name="Sanchez-Porro C."/>
            <person name="Ventosa A."/>
            <person name="Amoozegar M."/>
        </authorList>
    </citation>
    <scope>NUCLEOTIDE SEQUENCE [LARGE SCALE GENOMIC DNA]</scope>
    <source>
        <strain evidence="12 13">GBPx2</strain>
    </source>
</reference>
<evidence type="ECO:0000256" key="4">
    <source>
        <dbReference type="ARBA" id="ARBA00022496"/>
    </source>
</evidence>
<evidence type="ECO:0000256" key="8">
    <source>
        <dbReference type="ARBA" id="ARBA00023077"/>
    </source>
</evidence>
<accession>A0ABX0H7Z0</accession>
<keyword evidence="7" id="KW-0406">Ion transport</keyword>
<evidence type="ECO:0000256" key="1">
    <source>
        <dbReference type="ARBA" id="ARBA00004571"/>
    </source>
</evidence>
<keyword evidence="13" id="KW-1185">Reference proteome</keyword>
<evidence type="ECO:0000256" key="2">
    <source>
        <dbReference type="ARBA" id="ARBA00022448"/>
    </source>
</evidence>
<keyword evidence="3" id="KW-1134">Transmembrane beta strand</keyword>
<keyword evidence="2" id="KW-0813">Transport</keyword>
<evidence type="ECO:0000256" key="6">
    <source>
        <dbReference type="ARBA" id="ARBA00023004"/>
    </source>
</evidence>
<dbReference type="Pfam" id="PF00593">
    <property type="entry name" value="TonB_dep_Rec_b-barrel"/>
    <property type="match status" value="1"/>
</dbReference>
<keyword evidence="5" id="KW-0812">Transmembrane</keyword>
<proteinExistence type="predicted"/>
<sequence length="209" mass="24485">MDLTQFEAERSAGANLDINYKWALGEELTLNTNTLFFYTQIQDPLLLVSEGSEFEFRQPEGRIQTQGMELNLKWNYRDWKLFVGYTFSEVEERQNGISKEYPLVAKHRLNNVLMYEKHEEFWIGLEAYYFGPQLLSDGRTGQPYWILGLMSEKKFGENFSIFLNFENFLDTRQTAFDTIYTGSISNPQFRDIYAPVDGFVIKGGFKLHL</sequence>
<dbReference type="PANTHER" id="PTHR32552">
    <property type="entry name" value="FERRICHROME IRON RECEPTOR-RELATED"/>
    <property type="match status" value="1"/>
</dbReference>
<dbReference type="Proteomes" id="UP000649799">
    <property type="component" value="Unassembled WGS sequence"/>
</dbReference>
<keyword evidence="10" id="KW-0998">Cell outer membrane</keyword>
<keyword evidence="9" id="KW-0472">Membrane</keyword>
<dbReference type="InterPro" id="IPR036942">
    <property type="entry name" value="Beta-barrel_TonB_sf"/>
</dbReference>
<evidence type="ECO:0000256" key="7">
    <source>
        <dbReference type="ARBA" id="ARBA00023065"/>
    </source>
</evidence>
<evidence type="ECO:0000256" key="5">
    <source>
        <dbReference type="ARBA" id="ARBA00022692"/>
    </source>
</evidence>
<keyword evidence="6" id="KW-0408">Iron</keyword>
<dbReference type="SUPFAM" id="SSF56935">
    <property type="entry name" value="Porins"/>
    <property type="match status" value="1"/>
</dbReference>
<protein>
    <submittedName>
        <fullName evidence="12">TonB-dependent receptor</fullName>
    </submittedName>
</protein>
<gene>
    <name evidence="12" type="ORF">G9Q97_06895</name>
</gene>
<comment type="subcellular location">
    <subcellularLocation>
        <location evidence="1">Cell outer membrane</location>
        <topology evidence="1">Multi-pass membrane protein</topology>
    </subcellularLocation>
</comment>
<dbReference type="RefSeq" id="WP_166145257.1">
    <property type="nucleotide sequence ID" value="NZ_JAANYN010000002.1"/>
</dbReference>
<dbReference type="PANTHER" id="PTHR32552:SF81">
    <property type="entry name" value="TONB-DEPENDENT OUTER MEMBRANE RECEPTOR"/>
    <property type="match status" value="1"/>
</dbReference>
<evidence type="ECO:0000256" key="3">
    <source>
        <dbReference type="ARBA" id="ARBA00022452"/>
    </source>
</evidence>
<name>A0ABX0H7Z0_9BACT</name>
<dbReference type="InterPro" id="IPR000531">
    <property type="entry name" value="Beta-barrel_TonB"/>
</dbReference>
<evidence type="ECO:0000256" key="10">
    <source>
        <dbReference type="ARBA" id="ARBA00023237"/>
    </source>
</evidence>
<keyword evidence="12" id="KW-0675">Receptor</keyword>
<comment type="caution">
    <text evidence="12">The sequence shown here is derived from an EMBL/GenBank/DDBJ whole genome shotgun (WGS) entry which is preliminary data.</text>
</comment>
<organism evidence="12 13">
    <name type="scientific">Cyclobacterium plantarum</name>
    <dbReference type="NCBI Taxonomy" id="2716263"/>
    <lineage>
        <taxon>Bacteria</taxon>
        <taxon>Pseudomonadati</taxon>
        <taxon>Bacteroidota</taxon>
        <taxon>Cytophagia</taxon>
        <taxon>Cytophagales</taxon>
        <taxon>Cyclobacteriaceae</taxon>
        <taxon>Cyclobacterium</taxon>
    </lineage>
</organism>
<dbReference type="Gene3D" id="2.40.170.20">
    <property type="entry name" value="TonB-dependent receptor, beta-barrel domain"/>
    <property type="match status" value="1"/>
</dbReference>
<keyword evidence="4" id="KW-0410">Iron transport</keyword>